<keyword evidence="1" id="KW-0812">Transmembrane</keyword>
<evidence type="ECO:0000313" key="3">
    <source>
        <dbReference type="Proteomes" id="UP001159363"/>
    </source>
</evidence>
<gene>
    <name evidence="2" type="ORF">PR048_012017</name>
</gene>
<dbReference type="EMBL" id="JARBHB010000004">
    <property type="protein sequence ID" value="KAJ8885813.1"/>
    <property type="molecule type" value="Genomic_DNA"/>
</dbReference>
<reference evidence="2 3" key="1">
    <citation type="submission" date="2023-02" db="EMBL/GenBank/DDBJ databases">
        <title>LHISI_Scaffold_Assembly.</title>
        <authorList>
            <person name="Stuart O.P."/>
            <person name="Cleave R."/>
            <person name="Magrath M.J.L."/>
            <person name="Mikheyev A.S."/>
        </authorList>
    </citation>
    <scope>NUCLEOTIDE SEQUENCE [LARGE SCALE GENOMIC DNA]</scope>
    <source>
        <strain evidence="2">Daus_M_001</strain>
        <tissue evidence="2">Leg muscle</tissue>
    </source>
</reference>
<feature type="transmembrane region" description="Helical" evidence="1">
    <location>
        <begin position="6"/>
        <end position="24"/>
    </location>
</feature>
<protein>
    <submittedName>
        <fullName evidence="2">Uncharacterized protein</fullName>
    </submittedName>
</protein>
<keyword evidence="3" id="KW-1185">Reference proteome</keyword>
<sequence>MNDEANEALVVCSGAMVIIPYYWFQQKRKRRLTNLFKKRPRSELLGVLKSQLISDQYKNFTRMSQTIFEDLLIKIGPTICKKKKKHLRQPISIQISSHCTIFGDRRFILKPPISFRISKQAFAKIAAEVCAALVETLKGITNLIRA</sequence>
<comment type="caution">
    <text evidence="2">The sequence shown here is derived from an EMBL/GenBank/DDBJ whole genome shotgun (WGS) entry which is preliminary data.</text>
</comment>
<dbReference type="Proteomes" id="UP001159363">
    <property type="component" value="Chromosome X"/>
</dbReference>
<keyword evidence="1" id="KW-1133">Transmembrane helix</keyword>
<keyword evidence="1" id="KW-0472">Membrane</keyword>
<organism evidence="2 3">
    <name type="scientific">Dryococelus australis</name>
    <dbReference type="NCBI Taxonomy" id="614101"/>
    <lineage>
        <taxon>Eukaryota</taxon>
        <taxon>Metazoa</taxon>
        <taxon>Ecdysozoa</taxon>
        <taxon>Arthropoda</taxon>
        <taxon>Hexapoda</taxon>
        <taxon>Insecta</taxon>
        <taxon>Pterygota</taxon>
        <taxon>Neoptera</taxon>
        <taxon>Polyneoptera</taxon>
        <taxon>Phasmatodea</taxon>
        <taxon>Verophasmatodea</taxon>
        <taxon>Anareolatae</taxon>
        <taxon>Phasmatidae</taxon>
        <taxon>Eurycanthinae</taxon>
        <taxon>Dryococelus</taxon>
    </lineage>
</organism>
<evidence type="ECO:0000256" key="1">
    <source>
        <dbReference type="SAM" id="Phobius"/>
    </source>
</evidence>
<evidence type="ECO:0000313" key="2">
    <source>
        <dbReference type="EMBL" id="KAJ8885813.1"/>
    </source>
</evidence>
<accession>A0ABQ9HN78</accession>
<proteinExistence type="predicted"/>
<name>A0ABQ9HN78_9NEOP</name>